<feature type="transmembrane region" description="Helical" evidence="6">
    <location>
        <begin position="407"/>
        <end position="424"/>
    </location>
</feature>
<dbReference type="GO" id="GO:0022857">
    <property type="term" value="F:transmembrane transporter activity"/>
    <property type="evidence" value="ECO:0007669"/>
    <property type="project" value="InterPro"/>
</dbReference>
<dbReference type="PANTHER" id="PTHR23501">
    <property type="entry name" value="MAJOR FACILITATOR SUPERFAMILY"/>
    <property type="match status" value="1"/>
</dbReference>
<feature type="domain" description="Major facilitator superfamily (MFS) profile" evidence="7">
    <location>
        <begin position="67"/>
        <end position="514"/>
    </location>
</feature>
<keyword evidence="5 6" id="KW-0472">Membrane</keyword>
<name>A0A8K0SQE7_9HYPO</name>
<dbReference type="AlphaFoldDB" id="A0A8K0SQE7"/>
<feature type="transmembrane region" description="Helical" evidence="6">
    <location>
        <begin position="430"/>
        <end position="451"/>
    </location>
</feature>
<evidence type="ECO:0000313" key="9">
    <source>
        <dbReference type="Proteomes" id="UP000813444"/>
    </source>
</evidence>
<evidence type="ECO:0000256" key="4">
    <source>
        <dbReference type="ARBA" id="ARBA00022989"/>
    </source>
</evidence>
<dbReference type="Pfam" id="PF06609">
    <property type="entry name" value="TRI12"/>
    <property type="match status" value="1"/>
</dbReference>
<keyword evidence="3 6" id="KW-0812">Transmembrane</keyword>
<dbReference type="GO" id="GO:0005886">
    <property type="term" value="C:plasma membrane"/>
    <property type="evidence" value="ECO:0007669"/>
    <property type="project" value="TreeGrafter"/>
</dbReference>
<protein>
    <submittedName>
        <fullName evidence="8">Fungal trichothecene efflux pump</fullName>
    </submittedName>
</protein>
<comment type="subcellular location">
    <subcellularLocation>
        <location evidence="1">Membrane</location>
        <topology evidence="1">Multi-pass membrane protein</topology>
    </subcellularLocation>
</comment>
<dbReference type="OrthoDB" id="4161376at2759"/>
<feature type="transmembrane region" description="Helical" evidence="6">
    <location>
        <begin position="266"/>
        <end position="287"/>
    </location>
</feature>
<feature type="transmembrane region" description="Helical" evidence="6">
    <location>
        <begin position="299"/>
        <end position="318"/>
    </location>
</feature>
<dbReference type="Proteomes" id="UP000813444">
    <property type="component" value="Unassembled WGS sequence"/>
</dbReference>
<dbReference type="Gene3D" id="1.20.1250.20">
    <property type="entry name" value="MFS general substrate transporter like domains"/>
    <property type="match status" value="1"/>
</dbReference>
<feature type="transmembrane region" description="Helical" evidence="6">
    <location>
        <begin position="160"/>
        <end position="181"/>
    </location>
</feature>
<feature type="transmembrane region" description="Helical" evidence="6">
    <location>
        <begin position="224"/>
        <end position="245"/>
    </location>
</feature>
<feature type="transmembrane region" description="Helical" evidence="6">
    <location>
        <begin position="555"/>
        <end position="574"/>
    </location>
</feature>
<feature type="transmembrane region" description="Helical" evidence="6">
    <location>
        <begin position="193"/>
        <end position="212"/>
    </location>
</feature>
<organism evidence="8 9">
    <name type="scientific">Stachybotrys elegans</name>
    <dbReference type="NCBI Taxonomy" id="80388"/>
    <lineage>
        <taxon>Eukaryota</taxon>
        <taxon>Fungi</taxon>
        <taxon>Dikarya</taxon>
        <taxon>Ascomycota</taxon>
        <taxon>Pezizomycotina</taxon>
        <taxon>Sordariomycetes</taxon>
        <taxon>Hypocreomycetidae</taxon>
        <taxon>Hypocreales</taxon>
        <taxon>Stachybotryaceae</taxon>
        <taxon>Stachybotrys</taxon>
    </lineage>
</organism>
<proteinExistence type="predicted"/>
<dbReference type="PROSITE" id="PS50850">
    <property type="entry name" value="MFS"/>
    <property type="match status" value="1"/>
</dbReference>
<sequence>MSQNDSATSDSNGPDFRPNYLANCHFPSRGRETIMLVNADGSLGIIDAKAVAGDVSSLPAGYFTSLYFIGTVAAQCLAGMAAYLAWILSGYTLNSIDQDIGPSVSIGWATTTWLMGASVSFLLFGRLSDLFGRKWMVLATTSLGLMGCILGGAAQNIPMIIVANVFFGIAAAGQFAFAVILGELVPNKQRGPIVTLGIAASLPFIVFGPAIAESLIEQMAEGWRWGYYIGIIINSMALILYWFSYYPPSFTQLNVGKSRMQQAREIDWFGLFLYVVSCCLFLTGLSWGADTNAYAWDSPQVLCTLLLGMVSFALFVIYEGLYCRVQPLVPLRMFRNVGFDAFIATATISFMVYYTLVILWPSMLRSVYERSNMQAASQSSTLGGGLLLGQIFAGFAISYLPRVRFQAIAASVLVLVFTVALASISEDRWAHTTAFGFLICFGGGYMTNLALPGVALLWSPQDIGLASGILGSIVCLGGAVAHAIFTSIFTHVLHDNVTSYVTVAAMEAGLPNISLPGLLQGVSGGAHGGALGVNATIVVAVDGALIDANGDAFRMVLYSLIPFTALLVLAACFMPDMESHLTNNVPRRLQHDRRRHERDDGSFFV</sequence>
<evidence type="ECO:0000313" key="8">
    <source>
        <dbReference type="EMBL" id="KAH7316452.1"/>
    </source>
</evidence>
<dbReference type="SUPFAM" id="SSF103473">
    <property type="entry name" value="MFS general substrate transporter"/>
    <property type="match status" value="1"/>
</dbReference>
<feature type="transmembrane region" description="Helical" evidence="6">
    <location>
        <begin position="380"/>
        <end position="400"/>
    </location>
</feature>
<evidence type="ECO:0000256" key="2">
    <source>
        <dbReference type="ARBA" id="ARBA00022448"/>
    </source>
</evidence>
<feature type="transmembrane region" description="Helical" evidence="6">
    <location>
        <begin position="136"/>
        <end position="154"/>
    </location>
</feature>
<evidence type="ECO:0000256" key="6">
    <source>
        <dbReference type="SAM" id="Phobius"/>
    </source>
</evidence>
<accession>A0A8K0SQE7</accession>
<dbReference type="EMBL" id="JAGPNK010000008">
    <property type="protein sequence ID" value="KAH7316452.1"/>
    <property type="molecule type" value="Genomic_DNA"/>
</dbReference>
<dbReference type="InterPro" id="IPR010573">
    <property type="entry name" value="MFS_Str1/Tri12-like"/>
</dbReference>
<evidence type="ECO:0000256" key="3">
    <source>
        <dbReference type="ARBA" id="ARBA00022692"/>
    </source>
</evidence>
<feature type="transmembrane region" description="Helical" evidence="6">
    <location>
        <begin position="463"/>
        <end position="485"/>
    </location>
</feature>
<feature type="transmembrane region" description="Helical" evidence="6">
    <location>
        <begin position="106"/>
        <end position="124"/>
    </location>
</feature>
<evidence type="ECO:0000256" key="1">
    <source>
        <dbReference type="ARBA" id="ARBA00004141"/>
    </source>
</evidence>
<keyword evidence="4 6" id="KW-1133">Transmembrane helix</keyword>
<gene>
    <name evidence="8" type="ORF">B0I35DRAFT_409653</name>
</gene>
<evidence type="ECO:0000259" key="7">
    <source>
        <dbReference type="PROSITE" id="PS50850"/>
    </source>
</evidence>
<keyword evidence="2" id="KW-0813">Transport</keyword>
<comment type="caution">
    <text evidence="8">The sequence shown here is derived from an EMBL/GenBank/DDBJ whole genome shotgun (WGS) entry which is preliminary data.</text>
</comment>
<dbReference type="InterPro" id="IPR020846">
    <property type="entry name" value="MFS_dom"/>
</dbReference>
<dbReference type="InterPro" id="IPR036259">
    <property type="entry name" value="MFS_trans_sf"/>
</dbReference>
<keyword evidence="9" id="KW-1185">Reference proteome</keyword>
<dbReference type="PANTHER" id="PTHR23501:SF109">
    <property type="entry name" value="MAJOR FACILITATOR SUPERFAMILY (MFS) PROFILE DOMAIN-CONTAINING PROTEIN-RELATED"/>
    <property type="match status" value="1"/>
</dbReference>
<feature type="transmembrane region" description="Helical" evidence="6">
    <location>
        <begin position="339"/>
        <end position="360"/>
    </location>
</feature>
<feature type="transmembrane region" description="Helical" evidence="6">
    <location>
        <begin position="66"/>
        <end position="86"/>
    </location>
</feature>
<evidence type="ECO:0000256" key="5">
    <source>
        <dbReference type="ARBA" id="ARBA00023136"/>
    </source>
</evidence>
<reference evidence="8" key="1">
    <citation type="journal article" date="2021" name="Nat. Commun.">
        <title>Genetic determinants of endophytism in the Arabidopsis root mycobiome.</title>
        <authorList>
            <person name="Mesny F."/>
            <person name="Miyauchi S."/>
            <person name="Thiergart T."/>
            <person name="Pickel B."/>
            <person name="Atanasova L."/>
            <person name="Karlsson M."/>
            <person name="Huettel B."/>
            <person name="Barry K.W."/>
            <person name="Haridas S."/>
            <person name="Chen C."/>
            <person name="Bauer D."/>
            <person name="Andreopoulos W."/>
            <person name="Pangilinan J."/>
            <person name="LaButti K."/>
            <person name="Riley R."/>
            <person name="Lipzen A."/>
            <person name="Clum A."/>
            <person name="Drula E."/>
            <person name="Henrissat B."/>
            <person name="Kohler A."/>
            <person name="Grigoriev I.V."/>
            <person name="Martin F.M."/>
            <person name="Hacquard S."/>
        </authorList>
    </citation>
    <scope>NUCLEOTIDE SEQUENCE</scope>
    <source>
        <strain evidence="8">MPI-CAGE-CH-0235</strain>
    </source>
</reference>